<feature type="region of interest" description="Disordered" evidence="5">
    <location>
        <begin position="1"/>
        <end position="37"/>
    </location>
</feature>
<keyword evidence="8" id="KW-1185">Reference proteome</keyword>
<feature type="transmembrane region" description="Helical" evidence="6">
    <location>
        <begin position="92"/>
        <end position="116"/>
    </location>
</feature>
<dbReference type="PANTHER" id="PTHR14948:SF25">
    <property type="entry name" value="DUF4190 DOMAIN-CONTAINING PROTEIN"/>
    <property type="match status" value="1"/>
</dbReference>
<evidence type="ECO:0000313" key="7">
    <source>
        <dbReference type="EMBL" id="MFD1946343.1"/>
    </source>
</evidence>
<dbReference type="PANTHER" id="PTHR14948">
    <property type="entry name" value="NG5"/>
    <property type="match status" value="1"/>
</dbReference>
<proteinExistence type="predicted"/>
<evidence type="ECO:0000256" key="3">
    <source>
        <dbReference type="ARBA" id="ARBA00022989"/>
    </source>
</evidence>
<dbReference type="InterPro" id="IPR007593">
    <property type="entry name" value="CD225/Dispanin_fam"/>
</dbReference>
<dbReference type="EMBL" id="JBHUGD010000003">
    <property type="protein sequence ID" value="MFD1946343.1"/>
    <property type="molecule type" value="Genomic_DNA"/>
</dbReference>
<dbReference type="Proteomes" id="UP001597351">
    <property type="component" value="Unassembled WGS sequence"/>
</dbReference>
<gene>
    <name evidence="7" type="ORF">ACFSDE_06025</name>
</gene>
<evidence type="ECO:0000256" key="5">
    <source>
        <dbReference type="SAM" id="MobiDB-lite"/>
    </source>
</evidence>
<protein>
    <submittedName>
        <fullName evidence="7">CD225/dispanin family protein</fullName>
    </submittedName>
</protein>
<sequence length="125" mass="12963">MSQTPPSYGGDDSNNQGGAYGAPPSGPQYGYGGGGPQGTPPPNHLVWAILSTLFCCLPLGIVSIVFAAQVNSKWTSGDAAGAQESSRKARTFALWSTIIGAVFVVLYIILFAAGVMSMDTTVNQY</sequence>
<keyword evidence="4 6" id="KW-0472">Membrane</keyword>
<comment type="subcellular location">
    <subcellularLocation>
        <location evidence="1">Membrane</location>
    </subcellularLocation>
</comment>
<dbReference type="RefSeq" id="WP_343916408.1">
    <property type="nucleotide sequence ID" value="NZ_BAAAJT010000002.1"/>
</dbReference>
<evidence type="ECO:0000256" key="1">
    <source>
        <dbReference type="ARBA" id="ARBA00004370"/>
    </source>
</evidence>
<keyword evidence="2 6" id="KW-0812">Transmembrane</keyword>
<keyword evidence="3 6" id="KW-1133">Transmembrane helix</keyword>
<dbReference type="Pfam" id="PF04505">
    <property type="entry name" value="CD225"/>
    <property type="match status" value="1"/>
</dbReference>
<evidence type="ECO:0000256" key="4">
    <source>
        <dbReference type="ARBA" id="ARBA00023136"/>
    </source>
</evidence>
<evidence type="ECO:0000256" key="6">
    <source>
        <dbReference type="SAM" id="Phobius"/>
    </source>
</evidence>
<accession>A0ABW4TLM2</accession>
<comment type="caution">
    <text evidence="7">The sequence shown here is derived from an EMBL/GenBank/DDBJ whole genome shotgun (WGS) entry which is preliminary data.</text>
</comment>
<dbReference type="InterPro" id="IPR051423">
    <property type="entry name" value="CD225/Dispanin"/>
</dbReference>
<feature type="transmembrane region" description="Helical" evidence="6">
    <location>
        <begin position="45"/>
        <end position="71"/>
    </location>
</feature>
<reference evidence="8" key="1">
    <citation type="journal article" date="2019" name="Int. J. Syst. Evol. Microbiol.">
        <title>The Global Catalogue of Microorganisms (GCM) 10K type strain sequencing project: providing services to taxonomists for standard genome sequencing and annotation.</title>
        <authorList>
            <consortium name="The Broad Institute Genomics Platform"/>
            <consortium name="The Broad Institute Genome Sequencing Center for Infectious Disease"/>
            <person name="Wu L."/>
            <person name="Ma J."/>
        </authorList>
    </citation>
    <scope>NUCLEOTIDE SEQUENCE [LARGE SCALE GENOMIC DNA]</scope>
    <source>
        <strain evidence="8">CGMCC 1.12477</strain>
    </source>
</reference>
<evidence type="ECO:0000313" key="8">
    <source>
        <dbReference type="Proteomes" id="UP001597351"/>
    </source>
</evidence>
<organism evidence="7 8">
    <name type="scientific">Nocardioides aestuarii</name>
    <dbReference type="NCBI Taxonomy" id="252231"/>
    <lineage>
        <taxon>Bacteria</taxon>
        <taxon>Bacillati</taxon>
        <taxon>Actinomycetota</taxon>
        <taxon>Actinomycetes</taxon>
        <taxon>Propionibacteriales</taxon>
        <taxon>Nocardioidaceae</taxon>
        <taxon>Nocardioides</taxon>
    </lineage>
</organism>
<name>A0ABW4TLM2_9ACTN</name>
<evidence type="ECO:0000256" key="2">
    <source>
        <dbReference type="ARBA" id="ARBA00022692"/>
    </source>
</evidence>